<dbReference type="EMBL" id="KK112555">
    <property type="protein sequence ID" value="KFM57970.1"/>
    <property type="molecule type" value="Genomic_DNA"/>
</dbReference>
<evidence type="ECO:0000313" key="2">
    <source>
        <dbReference type="Proteomes" id="UP000054359"/>
    </source>
</evidence>
<dbReference type="AlphaFoldDB" id="A0A087SYN1"/>
<keyword evidence="2" id="KW-1185">Reference proteome</keyword>
<feature type="non-terminal residue" evidence="1">
    <location>
        <position position="45"/>
    </location>
</feature>
<organism evidence="1 2">
    <name type="scientific">Stegodyphus mimosarum</name>
    <name type="common">African social velvet spider</name>
    <dbReference type="NCBI Taxonomy" id="407821"/>
    <lineage>
        <taxon>Eukaryota</taxon>
        <taxon>Metazoa</taxon>
        <taxon>Ecdysozoa</taxon>
        <taxon>Arthropoda</taxon>
        <taxon>Chelicerata</taxon>
        <taxon>Arachnida</taxon>
        <taxon>Araneae</taxon>
        <taxon>Araneomorphae</taxon>
        <taxon>Entelegynae</taxon>
        <taxon>Eresoidea</taxon>
        <taxon>Eresidae</taxon>
        <taxon>Stegodyphus</taxon>
    </lineage>
</organism>
<feature type="non-terminal residue" evidence="1">
    <location>
        <position position="1"/>
    </location>
</feature>
<reference evidence="1 2" key="1">
    <citation type="submission" date="2013-11" db="EMBL/GenBank/DDBJ databases">
        <title>Genome sequencing of Stegodyphus mimosarum.</title>
        <authorList>
            <person name="Bechsgaard J."/>
        </authorList>
    </citation>
    <scope>NUCLEOTIDE SEQUENCE [LARGE SCALE GENOMIC DNA]</scope>
</reference>
<sequence length="45" mass="5331">LILFYQLLLSTRNIPCGLKHVVYFSDDRRRFSFVCIIGSKKVQKK</sequence>
<accession>A0A087SYN1</accession>
<protein>
    <submittedName>
        <fullName evidence="1">Uncharacterized protein</fullName>
    </submittedName>
</protein>
<dbReference type="Proteomes" id="UP000054359">
    <property type="component" value="Unassembled WGS sequence"/>
</dbReference>
<name>A0A087SYN1_STEMI</name>
<evidence type="ECO:0000313" key="1">
    <source>
        <dbReference type="EMBL" id="KFM57970.1"/>
    </source>
</evidence>
<proteinExistence type="predicted"/>
<gene>
    <name evidence="1" type="ORF">X975_14635</name>
</gene>